<gene>
    <name evidence="1" type="ORF">KDL01_16765</name>
</gene>
<evidence type="ECO:0000313" key="2">
    <source>
        <dbReference type="Proteomes" id="UP000675781"/>
    </source>
</evidence>
<keyword evidence="2" id="KW-1185">Reference proteome</keyword>
<dbReference type="RefSeq" id="WP_212529443.1">
    <property type="nucleotide sequence ID" value="NZ_JAGSOG010000076.1"/>
</dbReference>
<comment type="caution">
    <text evidence="1">The sequence shown here is derived from an EMBL/GenBank/DDBJ whole genome shotgun (WGS) entry which is preliminary data.</text>
</comment>
<name>A0A941ISI4_9ACTN</name>
<accession>A0A941ISI4</accession>
<dbReference type="Proteomes" id="UP000675781">
    <property type="component" value="Unassembled WGS sequence"/>
</dbReference>
<proteinExistence type="predicted"/>
<sequence length="46" mass="4482">MVADVLPTVGDGGAAGPPRAPMLVVLAAYPAALHAVVRATSPGENT</sequence>
<dbReference type="AlphaFoldDB" id="A0A941ISI4"/>
<protein>
    <submittedName>
        <fullName evidence="1">Uncharacterized protein</fullName>
    </submittedName>
</protein>
<evidence type="ECO:0000313" key="1">
    <source>
        <dbReference type="EMBL" id="MBR7834928.1"/>
    </source>
</evidence>
<reference evidence="1" key="1">
    <citation type="submission" date="2021-04" db="EMBL/GenBank/DDBJ databases">
        <title>Genome based classification of Actinospica acidithermotolerans sp. nov., an actinobacterium isolated from an Indonesian hot spring.</title>
        <authorList>
            <person name="Kusuma A.B."/>
            <person name="Putra K.E."/>
            <person name="Nafisah S."/>
            <person name="Loh J."/>
            <person name="Nouioui I."/>
            <person name="Goodfellow M."/>
        </authorList>
    </citation>
    <scope>NUCLEOTIDE SEQUENCE</scope>
    <source>
        <strain evidence="1">CSCA 57</strain>
    </source>
</reference>
<organism evidence="1 2">
    <name type="scientific">Actinospica durhamensis</name>
    <dbReference type="NCBI Taxonomy" id="1508375"/>
    <lineage>
        <taxon>Bacteria</taxon>
        <taxon>Bacillati</taxon>
        <taxon>Actinomycetota</taxon>
        <taxon>Actinomycetes</taxon>
        <taxon>Catenulisporales</taxon>
        <taxon>Actinospicaceae</taxon>
        <taxon>Actinospica</taxon>
    </lineage>
</organism>
<dbReference type="EMBL" id="JAGSOG010000076">
    <property type="protein sequence ID" value="MBR7834928.1"/>
    <property type="molecule type" value="Genomic_DNA"/>
</dbReference>